<feature type="region of interest" description="Disordered" evidence="1">
    <location>
        <begin position="1"/>
        <end position="30"/>
    </location>
</feature>
<dbReference type="InterPro" id="IPR029058">
    <property type="entry name" value="AB_hydrolase_fold"/>
</dbReference>
<gene>
    <name evidence="3" type="ORF">Tco025E_03144</name>
</gene>
<dbReference type="AlphaFoldDB" id="A0A3R7LFC7"/>
<feature type="compositionally biased region" description="Gly residues" evidence="1">
    <location>
        <begin position="1"/>
        <end position="15"/>
    </location>
</feature>
<dbReference type="GeneID" id="40316755"/>
<evidence type="ECO:0000313" key="4">
    <source>
        <dbReference type="Proteomes" id="UP000284403"/>
    </source>
</evidence>
<protein>
    <submittedName>
        <fullName evidence="3">Hydrolase-like protein</fullName>
    </submittedName>
</protein>
<dbReference type="InterPro" id="IPR000073">
    <property type="entry name" value="AB_hydrolase_1"/>
</dbReference>
<keyword evidence="3" id="KW-0378">Hydrolase</keyword>
<dbReference type="OrthoDB" id="8119704at2759"/>
<sequence>MEVGSGTGLSAGGRGCRPQTVKFPTGRGGPAVPVANGKTMLNNTPTASSHERYSRFGEAFADVGVCRSTGIRIRLCYQTFGQRDAAGGVVLLIMGLASPMLLWDMKFCECLASRGFYVIRFDNRDIGRSTFLTGQKVLPAALSRDSVRDEAEVWEVNSGAAPAHSWLGALGEDTLLYARLAYASVVPGRHNLLREVYTLQDMARDSVGLLDALHVSKAHVVGMCMGGMIAQVVAIYHPARVASLALISTHSGSSQAGWPSLRDALALAHFAMYVTRKGFAVPLPLRGKNGRKKPTPKEEGALAHALVNLIGRFAPGAGTSFPIDRRACLTQMRRIVRRSSDFSGALRQYVALLNAPDRLEGLRRIRVPTVILHGTADPIVPYVNGEELAALIPHAELVRVAGLGHVLHPALRDRIVGALASNMRAPGREEQGPAATASKL</sequence>
<dbReference type="PANTHER" id="PTHR43433:SF5">
    <property type="entry name" value="AB HYDROLASE-1 DOMAIN-CONTAINING PROTEIN"/>
    <property type="match status" value="1"/>
</dbReference>
<dbReference type="Pfam" id="PF00561">
    <property type="entry name" value="Abhydrolase_1"/>
    <property type="match status" value="2"/>
</dbReference>
<evidence type="ECO:0000259" key="2">
    <source>
        <dbReference type="Pfam" id="PF00561"/>
    </source>
</evidence>
<dbReference type="InterPro" id="IPR050471">
    <property type="entry name" value="AB_hydrolase"/>
</dbReference>
<proteinExistence type="predicted"/>
<comment type="caution">
    <text evidence="3">The sequence shown here is derived from an EMBL/GenBank/DDBJ whole genome shotgun (WGS) entry which is preliminary data.</text>
</comment>
<evidence type="ECO:0000313" key="3">
    <source>
        <dbReference type="EMBL" id="RNF22573.1"/>
    </source>
</evidence>
<evidence type="ECO:0000256" key="1">
    <source>
        <dbReference type="SAM" id="MobiDB-lite"/>
    </source>
</evidence>
<feature type="domain" description="AB hydrolase-1" evidence="2">
    <location>
        <begin position="353"/>
        <end position="408"/>
    </location>
</feature>
<dbReference type="Gene3D" id="3.40.50.1820">
    <property type="entry name" value="alpha/beta hydrolase"/>
    <property type="match status" value="1"/>
</dbReference>
<dbReference type="Proteomes" id="UP000284403">
    <property type="component" value="Unassembled WGS sequence"/>
</dbReference>
<keyword evidence="4" id="KW-1185">Reference proteome</keyword>
<reference evidence="3 4" key="1">
    <citation type="journal article" date="2018" name="BMC Genomics">
        <title>Genomic comparison of Trypanosoma conorhini and Trypanosoma rangeli to Trypanosoma cruzi strains of high and low virulence.</title>
        <authorList>
            <person name="Bradwell K.R."/>
            <person name="Koparde V.N."/>
            <person name="Matveyev A.V."/>
            <person name="Serrano M.G."/>
            <person name="Alves J.M."/>
            <person name="Parikh H."/>
            <person name="Huang B."/>
            <person name="Lee V."/>
            <person name="Espinosa-Alvarez O."/>
            <person name="Ortiz P.A."/>
            <person name="Costa-Martins A.G."/>
            <person name="Teixeira M.M."/>
            <person name="Buck G.A."/>
        </authorList>
    </citation>
    <scope>NUCLEOTIDE SEQUENCE [LARGE SCALE GENOMIC DNA]</scope>
    <source>
        <strain evidence="3 4">025E</strain>
    </source>
</reference>
<name>A0A3R7LFC7_9TRYP</name>
<dbReference type="PANTHER" id="PTHR43433">
    <property type="entry name" value="HYDROLASE, ALPHA/BETA FOLD FAMILY PROTEIN"/>
    <property type="match status" value="1"/>
</dbReference>
<organism evidence="3 4">
    <name type="scientific">Trypanosoma conorhini</name>
    <dbReference type="NCBI Taxonomy" id="83891"/>
    <lineage>
        <taxon>Eukaryota</taxon>
        <taxon>Discoba</taxon>
        <taxon>Euglenozoa</taxon>
        <taxon>Kinetoplastea</taxon>
        <taxon>Metakinetoplastina</taxon>
        <taxon>Trypanosomatida</taxon>
        <taxon>Trypanosomatidae</taxon>
        <taxon>Trypanosoma</taxon>
    </lineage>
</organism>
<dbReference type="SUPFAM" id="SSF53474">
    <property type="entry name" value="alpha/beta-Hydrolases"/>
    <property type="match status" value="1"/>
</dbReference>
<feature type="domain" description="AB hydrolase-1" evidence="2">
    <location>
        <begin position="89"/>
        <end position="252"/>
    </location>
</feature>
<dbReference type="RefSeq" id="XP_029229891.1">
    <property type="nucleotide sequence ID" value="XM_029370066.1"/>
</dbReference>
<accession>A0A3R7LFC7</accession>
<dbReference type="EMBL" id="MKKU01000134">
    <property type="protein sequence ID" value="RNF22573.1"/>
    <property type="molecule type" value="Genomic_DNA"/>
</dbReference>
<dbReference type="GO" id="GO:0016787">
    <property type="term" value="F:hydrolase activity"/>
    <property type="evidence" value="ECO:0007669"/>
    <property type="project" value="UniProtKB-KW"/>
</dbReference>